<dbReference type="Gene3D" id="3.90.930.12">
    <property type="entry name" value="Ribosomal protein L6, alpha-beta domain"/>
    <property type="match status" value="2"/>
</dbReference>
<dbReference type="InterPro" id="IPR020040">
    <property type="entry name" value="Ribosomal_uL6_a/b-dom"/>
</dbReference>
<organism evidence="10 11">
    <name type="scientific">Candidatus Sungbacteria bacterium RIFCSPHIGHO2_02_FULL_47_11</name>
    <dbReference type="NCBI Taxonomy" id="1802270"/>
    <lineage>
        <taxon>Bacteria</taxon>
        <taxon>Candidatus Sungiibacteriota</taxon>
    </lineage>
</organism>
<keyword evidence="3 6" id="KW-0694">RNA-binding</keyword>
<dbReference type="InterPro" id="IPR000702">
    <property type="entry name" value="Ribosomal_uL6-like"/>
</dbReference>
<evidence type="ECO:0000259" key="9">
    <source>
        <dbReference type="Pfam" id="PF00347"/>
    </source>
</evidence>
<keyword evidence="2 6" id="KW-0699">rRNA-binding</keyword>
<comment type="function">
    <text evidence="6 8">This protein binds to the 23S rRNA, and is important in its secondary structure. It is located near the subunit interface in the base of the L7/L12 stalk, and near the tRNA binding site of the peptidyltransferase center.</text>
</comment>
<evidence type="ECO:0000313" key="10">
    <source>
        <dbReference type="EMBL" id="OHA00384.1"/>
    </source>
</evidence>
<evidence type="ECO:0000256" key="4">
    <source>
        <dbReference type="ARBA" id="ARBA00022980"/>
    </source>
</evidence>
<evidence type="ECO:0000256" key="5">
    <source>
        <dbReference type="ARBA" id="ARBA00023274"/>
    </source>
</evidence>
<comment type="similarity">
    <text evidence="1 6 7">Belongs to the universal ribosomal protein uL6 family.</text>
</comment>
<dbReference type="FunFam" id="3.90.930.12:FF:000001">
    <property type="entry name" value="50S ribosomal protein L6"/>
    <property type="match status" value="1"/>
</dbReference>
<accession>A0A1G2KM87</accession>
<evidence type="ECO:0000256" key="7">
    <source>
        <dbReference type="RuleBase" id="RU003869"/>
    </source>
</evidence>
<dbReference type="PANTHER" id="PTHR11655">
    <property type="entry name" value="60S/50S RIBOSOMAL PROTEIN L6/L9"/>
    <property type="match status" value="1"/>
</dbReference>
<dbReference type="GO" id="GO:0019843">
    <property type="term" value="F:rRNA binding"/>
    <property type="evidence" value="ECO:0007669"/>
    <property type="project" value="UniProtKB-UniRule"/>
</dbReference>
<feature type="domain" description="Large ribosomal subunit protein uL6 alpha-beta" evidence="9">
    <location>
        <begin position="91"/>
        <end position="163"/>
    </location>
</feature>
<dbReference type="GO" id="GO:0002181">
    <property type="term" value="P:cytoplasmic translation"/>
    <property type="evidence" value="ECO:0007669"/>
    <property type="project" value="TreeGrafter"/>
</dbReference>
<name>A0A1G2KM87_9BACT</name>
<comment type="caution">
    <text evidence="10">The sequence shown here is derived from an EMBL/GenBank/DDBJ whole genome shotgun (WGS) entry which is preliminary data.</text>
</comment>
<evidence type="ECO:0000256" key="3">
    <source>
        <dbReference type="ARBA" id="ARBA00022884"/>
    </source>
</evidence>
<dbReference type="InterPro" id="IPR036789">
    <property type="entry name" value="Ribosomal_uL6-like_a/b-dom_sf"/>
</dbReference>
<dbReference type="NCBIfam" id="TIGR03654">
    <property type="entry name" value="L6_bact"/>
    <property type="match status" value="1"/>
</dbReference>
<evidence type="ECO:0000313" key="11">
    <source>
        <dbReference type="Proteomes" id="UP000179023"/>
    </source>
</evidence>
<dbReference type="PIRSF" id="PIRSF002162">
    <property type="entry name" value="Ribosomal_L6"/>
    <property type="match status" value="1"/>
</dbReference>
<dbReference type="PRINTS" id="PR00059">
    <property type="entry name" value="RIBOSOMALL6"/>
</dbReference>
<evidence type="ECO:0000256" key="2">
    <source>
        <dbReference type="ARBA" id="ARBA00022730"/>
    </source>
</evidence>
<keyword evidence="4 6" id="KW-0689">Ribosomal protein</keyword>
<dbReference type="HAMAP" id="MF_01365_B">
    <property type="entry name" value="Ribosomal_uL6_B"/>
    <property type="match status" value="1"/>
</dbReference>
<proteinExistence type="inferred from homology"/>
<evidence type="ECO:0000256" key="6">
    <source>
        <dbReference type="HAMAP-Rule" id="MF_01365"/>
    </source>
</evidence>
<dbReference type="InterPro" id="IPR019906">
    <property type="entry name" value="Ribosomal_uL6_bac-type"/>
</dbReference>
<comment type="subunit">
    <text evidence="6">Part of the 50S ribosomal subunit.</text>
</comment>
<evidence type="ECO:0000256" key="1">
    <source>
        <dbReference type="ARBA" id="ARBA00009356"/>
    </source>
</evidence>
<sequence>MSRIGKKPIPIPAGVVVTVTNEVVRIKGPKGELELNTHYDMKVEVGEGMISISPRRHTRKSNALWGLTGALVENMVVGVMKGFEKKLVFEGIGYRVNLEGKNLLLQLGFSHPVRFDAPEGITLSVEKNVITVGGVNKELVGNVAADIRRLKPPEPYKGKGIRYQDEVIKRKLGKKAVASA</sequence>
<dbReference type="GO" id="GO:0022625">
    <property type="term" value="C:cytosolic large ribosomal subunit"/>
    <property type="evidence" value="ECO:0007669"/>
    <property type="project" value="UniProtKB-UniRule"/>
</dbReference>
<dbReference type="GO" id="GO:0003735">
    <property type="term" value="F:structural constituent of ribosome"/>
    <property type="evidence" value="ECO:0007669"/>
    <property type="project" value="UniProtKB-UniRule"/>
</dbReference>
<gene>
    <name evidence="6" type="primary">rplF</name>
    <name evidence="10" type="ORF">A3C07_03545</name>
</gene>
<reference evidence="10 11" key="1">
    <citation type="journal article" date="2016" name="Nat. Commun.">
        <title>Thousands of microbial genomes shed light on interconnected biogeochemical processes in an aquifer system.</title>
        <authorList>
            <person name="Anantharaman K."/>
            <person name="Brown C.T."/>
            <person name="Hug L.A."/>
            <person name="Sharon I."/>
            <person name="Castelle C.J."/>
            <person name="Probst A.J."/>
            <person name="Thomas B.C."/>
            <person name="Singh A."/>
            <person name="Wilkins M.J."/>
            <person name="Karaoz U."/>
            <person name="Brodie E.L."/>
            <person name="Williams K.H."/>
            <person name="Hubbard S.S."/>
            <person name="Banfield J.F."/>
        </authorList>
    </citation>
    <scope>NUCLEOTIDE SEQUENCE [LARGE SCALE GENOMIC DNA]</scope>
</reference>
<dbReference type="Proteomes" id="UP000179023">
    <property type="component" value="Unassembled WGS sequence"/>
</dbReference>
<dbReference type="AlphaFoldDB" id="A0A1G2KM87"/>
<feature type="domain" description="Large ribosomal subunit protein uL6 alpha-beta" evidence="9">
    <location>
        <begin position="11"/>
        <end position="82"/>
    </location>
</feature>
<protein>
    <recommendedName>
        <fullName evidence="6">Large ribosomal subunit protein uL6</fullName>
    </recommendedName>
</protein>
<dbReference type="STRING" id="1802270.A3C07_03545"/>
<dbReference type="Pfam" id="PF00347">
    <property type="entry name" value="Ribosomal_L6"/>
    <property type="match status" value="2"/>
</dbReference>
<keyword evidence="5 6" id="KW-0687">Ribonucleoprotein</keyword>
<dbReference type="InterPro" id="IPR002358">
    <property type="entry name" value="Ribosomal_uL6_CS"/>
</dbReference>
<dbReference type="SUPFAM" id="SSF56053">
    <property type="entry name" value="Ribosomal protein L6"/>
    <property type="match status" value="2"/>
</dbReference>
<dbReference type="PANTHER" id="PTHR11655:SF14">
    <property type="entry name" value="LARGE RIBOSOMAL SUBUNIT PROTEIN UL6M"/>
    <property type="match status" value="1"/>
</dbReference>
<dbReference type="FunFam" id="3.90.930.12:FF:000002">
    <property type="entry name" value="50S ribosomal protein L6"/>
    <property type="match status" value="1"/>
</dbReference>
<dbReference type="EMBL" id="MHQI01000017">
    <property type="protein sequence ID" value="OHA00384.1"/>
    <property type="molecule type" value="Genomic_DNA"/>
</dbReference>
<evidence type="ECO:0000256" key="8">
    <source>
        <dbReference type="RuleBase" id="RU003870"/>
    </source>
</evidence>
<dbReference type="PROSITE" id="PS00525">
    <property type="entry name" value="RIBOSOMAL_L6_1"/>
    <property type="match status" value="1"/>
</dbReference>